<evidence type="ECO:0000313" key="2">
    <source>
        <dbReference type="Proteomes" id="UP000198658"/>
    </source>
</evidence>
<organism evidence="1 2">
    <name type="scientific">Microbulbifer marinus</name>
    <dbReference type="NCBI Taxonomy" id="658218"/>
    <lineage>
        <taxon>Bacteria</taxon>
        <taxon>Pseudomonadati</taxon>
        <taxon>Pseudomonadota</taxon>
        <taxon>Gammaproteobacteria</taxon>
        <taxon>Cellvibrionales</taxon>
        <taxon>Microbulbiferaceae</taxon>
        <taxon>Microbulbifer</taxon>
    </lineage>
</organism>
<name>A0A1H3W8D4_9GAMM</name>
<dbReference type="EMBL" id="FNQO01000001">
    <property type="protein sequence ID" value="SDZ83337.1"/>
    <property type="molecule type" value="Genomic_DNA"/>
</dbReference>
<dbReference type="AlphaFoldDB" id="A0A1H3W8D4"/>
<evidence type="ECO:0008006" key="3">
    <source>
        <dbReference type="Google" id="ProtNLM"/>
    </source>
</evidence>
<evidence type="ECO:0000313" key="1">
    <source>
        <dbReference type="EMBL" id="SDZ83337.1"/>
    </source>
</evidence>
<sequence length="81" mass="8685">MNRILVTGIEAFGCTPINPAESVTRETLMIRSATTSYRPTGAWQCGASDRHPPLRTTFNAMRTAAVVANISDTGDTSCPIN</sequence>
<proteinExistence type="predicted"/>
<dbReference type="Proteomes" id="UP000198658">
    <property type="component" value="Unassembled WGS sequence"/>
</dbReference>
<keyword evidence="2" id="KW-1185">Reference proteome</keyword>
<reference evidence="2" key="1">
    <citation type="submission" date="2016-10" db="EMBL/GenBank/DDBJ databases">
        <authorList>
            <person name="Varghese N."/>
            <person name="Submissions S."/>
        </authorList>
    </citation>
    <scope>NUCLEOTIDE SEQUENCE [LARGE SCALE GENOMIC DNA]</scope>
    <source>
        <strain evidence="2">CGMCC 1.10657</strain>
    </source>
</reference>
<accession>A0A1H3W8D4</accession>
<protein>
    <recommendedName>
        <fullName evidence="3">Pyrrolidone-carboxylate peptidase</fullName>
    </recommendedName>
</protein>
<gene>
    <name evidence="1" type="ORF">SAMN05216562_0639</name>
</gene>